<accession>A0A6A4GY41</accession>
<dbReference type="OrthoDB" id="2909643at2759"/>
<reference evidence="1" key="1">
    <citation type="journal article" date="2019" name="Environ. Microbiol.">
        <title>Fungal ecological strategies reflected in gene transcription - a case study of two litter decomposers.</title>
        <authorList>
            <person name="Barbi F."/>
            <person name="Kohler A."/>
            <person name="Barry K."/>
            <person name="Baskaran P."/>
            <person name="Daum C."/>
            <person name="Fauchery L."/>
            <person name="Ihrmark K."/>
            <person name="Kuo A."/>
            <person name="LaButti K."/>
            <person name="Lipzen A."/>
            <person name="Morin E."/>
            <person name="Grigoriev I.V."/>
            <person name="Henrissat B."/>
            <person name="Lindahl B."/>
            <person name="Martin F."/>
        </authorList>
    </citation>
    <scope>NUCLEOTIDE SEQUENCE</scope>
    <source>
        <strain evidence="1">JB14</strain>
    </source>
</reference>
<proteinExistence type="predicted"/>
<gene>
    <name evidence="1" type="ORF">BT96DRAFT_925932</name>
</gene>
<dbReference type="EMBL" id="ML769660">
    <property type="protein sequence ID" value="KAE9390363.1"/>
    <property type="molecule type" value="Genomic_DNA"/>
</dbReference>
<name>A0A6A4GY41_9AGAR</name>
<evidence type="ECO:0000313" key="1">
    <source>
        <dbReference type="EMBL" id="KAE9390363.1"/>
    </source>
</evidence>
<dbReference type="AlphaFoldDB" id="A0A6A4GY41"/>
<protein>
    <submittedName>
        <fullName evidence="1">Uncharacterized protein</fullName>
    </submittedName>
</protein>
<keyword evidence="2" id="KW-1185">Reference proteome</keyword>
<dbReference type="Proteomes" id="UP000799118">
    <property type="component" value="Unassembled WGS sequence"/>
</dbReference>
<organism evidence="1 2">
    <name type="scientific">Gymnopus androsaceus JB14</name>
    <dbReference type="NCBI Taxonomy" id="1447944"/>
    <lineage>
        <taxon>Eukaryota</taxon>
        <taxon>Fungi</taxon>
        <taxon>Dikarya</taxon>
        <taxon>Basidiomycota</taxon>
        <taxon>Agaricomycotina</taxon>
        <taxon>Agaricomycetes</taxon>
        <taxon>Agaricomycetidae</taxon>
        <taxon>Agaricales</taxon>
        <taxon>Marasmiineae</taxon>
        <taxon>Omphalotaceae</taxon>
        <taxon>Gymnopus</taxon>
    </lineage>
</organism>
<sequence>MFEESWQSPAIALSAATGFSKKRLGGKRLKMSSNANAVSCTINQTGGSNSTSTIPNTRIQCPVCLRLLSVRDFGQCIGVPTAEFPLLKTQDGMNTRKRKRTETRSAHETMVAPCNECLDSLGETEGATWGRCDNPRCWSRRGGSSSMTGGSVMGMNMDGEYSENQGVIQADELRHLSGNHHQSLPGLVCPKCTPEGASFGMGMPGCLNDYCDECDEFVSDEERCMECGKRELCGACRNGLRSPTYSSSSDGSSDSKSEEFSHRVFSWRCRLCSLPVCGGCVPSASMNKGINMCRNCHSDLCGACRSILACERCGEEMCQLCLGESLVMLCDKCEHGLQVYNA</sequence>
<evidence type="ECO:0000313" key="2">
    <source>
        <dbReference type="Proteomes" id="UP000799118"/>
    </source>
</evidence>